<feature type="transmembrane region" description="Helical" evidence="10">
    <location>
        <begin position="262"/>
        <end position="282"/>
    </location>
</feature>
<evidence type="ECO:0000256" key="7">
    <source>
        <dbReference type="ARBA" id="ARBA00023136"/>
    </source>
</evidence>
<dbReference type="PROSITE" id="PS00221">
    <property type="entry name" value="MIP"/>
    <property type="match status" value="1"/>
</dbReference>
<feature type="transmembrane region" description="Helical" evidence="10">
    <location>
        <begin position="140"/>
        <end position="161"/>
    </location>
</feature>
<feature type="transmembrane region" description="Helical" evidence="10">
    <location>
        <begin position="233"/>
        <end position="255"/>
    </location>
</feature>
<evidence type="ECO:0000256" key="9">
    <source>
        <dbReference type="SAM" id="MobiDB-lite"/>
    </source>
</evidence>
<evidence type="ECO:0000256" key="3">
    <source>
        <dbReference type="ARBA" id="ARBA00022448"/>
    </source>
</evidence>
<evidence type="ECO:0000256" key="6">
    <source>
        <dbReference type="ARBA" id="ARBA00022989"/>
    </source>
</evidence>
<feature type="compositionally biased region" description="Low complexity" evidence="9">
    <location>
        <begin position="344"/>
        <end position="365"/>
    </location>
</feature>
<dbReference type="InterPro" id="IPR034294">
    <property type="entry name" value="Aquaporin_transptr"/>
</dbReference>
<evidence type="ECO:0000313" key="11">
    <source>
        <dbReference type="EMBL" id="GGC91731.1"/>
    </source>
</evidence>
<feature type="transmembrane region" description="Helical" evidence="10">
    <location>
        <begin position="182"/>
        <end position="202"/>
    </location>
</feature>
<feature type="compositionally biased region" description="Basic and acidic residues" evidence="9">
    <location>
        <begin position="386"/>
        <end position="403"/>
    </location>
</feature>
<dbReference type="PANTHER" id="PTHR19139">
    <property type="entry name" value="AQUAPORIN TRANSPORTER"/>
    <property type="match status" value="1"/>
</dbReference>
<protein>
    <recommendedName>
        <fullName evidence="13">MIP family channel protein</fullName>
    </recommendedName>
</protein>
<feature type="region of interest" description="Disordered" evidence="9">
    <location>
        <begin position="339"/>
        <end position="403"/>
    </location>
</feature>
<feature type="compositionally biased region" description="Basic and acidic residues" evidence="9">
    <location>
        <begin position="1"/>
        <end position="27"/>
    </location>
</feature>
<dbReference type="Gene3D" id="1.20.1080.10">
    <property type="entry name" value="Glycerol uptake facilitator protein"/>
    <property type="match status" value="1"/>
</dbReference>
<comment type="caution">
    <text evidence="11">The sequence shown here is derived from an EMBL/GenBank/DDBJ whole genome shotgun (WGS) entry which is preliminary data.</text>
</comment>
<accession>A0ABQ1P7A5</accession>
<feature type="compositionally biased region" description="Basic and acidic residues" evidence="9">
    <location>
        <begin position="367"/>
        <end position="376"/>
    </location>
</feature>
<dbReference type="SUPFAM" id="SSF81338">
    <property type="entry name" value="Aquaporin-like"/>
    <property type="match status" value="1"/>
</dbReference>
<keyword evidence="3 8" id="KW-0813">Transport</keyword>
<dbReference type="Pfam" id="PF00230">
    <property type="entry name" value="MIP"/>
    <property type="match status" value="1"/>
</dbReference>
<name>A0ABQ1P7A5_9MICC</name>
<dbReference type="PANTHER" id="PTHR19139:SF199">
    <property type="entry name" value="MIP17260P"/>
    <property type="match status" value="1"/>
</dbReference>
<evidence type="ECO:0000313" key="12">
    <source>
        <dbReference type="Proteomes" id="UP000597761"/>
    </source>
</evidence>
<organism evidence="11 12">
    <name type="scientific">Tersicoccus solisilvae</name>
    <dbReference type="NCBI Taxonomy" id="1882339"/>
    <lineage>
        <taxon>Bacteria</taxon>
        <taxon>Bacillati</taxon>
        <taxon>Actinomycetota</taxon>
        <taxon>Actinomycetes</taxon>
        <taxon>Micrococcales</taxon>
        <taxon>Micrococcaceae</taxon>
        <taxon>Tersicoccus</taxon>
    </lineage>
</organism>
<feature type="transmembrane region" description="Helical" evidence="10">
    <location>
        <begin position="112"/>
        <end position="134"/>
    </location>
</feature>
<keyword evidence="12" id="KW-1185">Reference proteome</keyword>
<feature type="transmembrane region" description="Helical" evidence="10">
    <location>
        <begin position="302"/>
        <end position="325"/>
    </location>
</feature>
<keyword evidence="4" id="KW-1003">Cell membrane</keyword>
<dbReference type="EMBL" id="BMJI01000010">
    <property type="protein sequence ID" value="GGC91731.1"/>
    <property type="molecule type" value="Genomic_DNA"/>
</dbReference>
<keyword evidence="6 10" id="KW-1133">Transmembrane helix</keyword>
<dbReference type="Proteomes" id="UP000597761">
    <property type="component" value="Unassembled WGS sequence"/>
</dbReference>
<keyword evidence="7 10" id="KW-0472">Membrane</keyword>
<feature type="region of interest" description="Disordered" evidence="9">
    <location>
        <begin position="1"/>
        <end position="48"/>
    </location>
</feature>
<comment type="similarity">
    <text evidence="2 8">Belongs to the MIP/aquaporin (TC 1.A.8) family.</text>
</comment>
<sequence length="403" mass="40954">MRTHENDSLDGQSRDRRRDDAGAATHDEIEDCMAADPGRTPLPADHPDRVAGTDADGAVTAPTGAHRPTAVAAARVGDLASPVPAAATKEGLDPEALERGAGPWARAGAEAIGTFLVIFGGLGAVLAGLLVQSGGVPGPVAIGLAMTVGVLAFGHVSGGHFNPALTLGAAIAGRTRWAHTPFYLLGQLVGGFAAAGLLYLVLRPHPQLGGTLANVFTALSNGYDSHSPTQFPLTSVLLVEAIGTALFVAAVLGATTRRANNLLAALAAGFALTVVLAVTAPISNGGINPVRATVSALFAEGWAVQQLWVFWAAPLLGGLLAGLVFRSFLPVVPRDAGAAGGAAPGATDDADTLAGERAAGTPRTVTVRRDADDADRGTTGPTADRPTSDHEVRDFFDHRGGER</sequence>
<reference evidence="12" key="1">
    <citation type="journal article" date="2019" name="Int. J. Syst. Evol. Microbiol.">
        <title>The Global Catalogue of Microorganisms (GCM) 10K type strain sequencing project: providing services to taxonomists for standard genome sequencing and annotation.</title>
        <authorList>
            <consortium name="The Broad Institute Genomics Platform"/>
            <consortium name="The Broad Institute Genome Sequencing Center for Infectious Disease"/>
            <person name="Wu L."/>
            <person name="Ma J."/>
        </authorList>
    </citation>
    <scope>NUCLEOTIDE SEQUENCE [LARGE SCALE GENOMIC DNA]</scope>
    <source>
        <strain evidence="12">CGMCC 1.15480</strain>
    </source>
</reference>
<evidence type="ECO:0000256" key="4">
    <source>
        <dbReference type="ARBA" id="ARBA00022475"/>
    </source>
</evidence>
<evidence type="ECO:0008006" key="13">
    <source>
        <dbReference type="Google" id="ProtNLM"/>
    </source>
</evidence>
<dbReference type="InterPro" id="IPR000425">
    <property type="entry name" value="MIP"/>
</dbReference>
<evidence type="ECO:0000256" key="1">
    <source>
        <dbReference type="ARBA" id="ARBA00004651"/>
    </source>
</evidence>
<evidence type="ECO:0000256" key="5">
    <source>
        <dbReference type="ARBA" id="ARBA00022692"/>
    </source>
</evidence>
<dbReference type="InterPro" id="IPR023271">
    <property type="entry name" value="Aquaporin-like"/>
</dbReference>
<proteinExistence type="inferred from homology"/>
<keyword evidence="5 8" id="KW-0812">Transmembrane</keyword>
<dbReference type="PRINTS" id="PR00783">
    <property type="entry name" value="MINTRINSICP"/>
</dbReference>
<evidence type="ECO:0000256" key="2">
    <source>
        <dbReference type="ARBA" id="ARBA00006175"/>
    </source>
</evidence>
<evidence type="ECO:0000256" key="8">
    <source>
        <dbReference type="RuleBase" id="RU000477"/>
    </source>
</evidence>
<evidence type="ECO:0000256" key="10">
    <source>
        <dbReference type="SAM" id="Phobius"/>
    </source>
</evidence>
<dbReference type="InterPro" id="IPR022357">
    <property type="entry name" value="MIP_CS"/>
</dbReference>
<gene>
    <name evidence="11" type="ORF">GCM10011512_18510</name>
</gene>
<comment type="subcellular location">
    <subcellularLocation>
        <location evidence="1">Cell membrane</location>
        <topology evidence="1">Multi-pass membrane protein</topology>
    </subcellularLocation>
</comment>